<dbReference type="InterPro" id="IPR018698">
    <property type="entry name" value="VWA-like_dom"/>
</dbReference>
<sequence length="501" mass="56437">MTDTTTPNTTPIADDEEITAEQQAKLDELKKKSGGALRTTAEALEAAKKEAVSVETMKQCLQTAIYEITKSHPFMGAILQIMNISYTHMLPTAGVMFNAEVKRWDLLINPHFFCNKLQTPHRRAVMLHELYHITHKHPLRIPFIKLSPHKRQIMNIAMDMAINQYIKDLPNGCANCQPPHQGPCPNPDCCGKGIMLVDFYDTDEKTGKHIPWIDKREAEYYYSKLLQRFDDPDPQDGDGEGDGSGNGQGNAGGGANSGDLPQTTDVHAWDGAAEEGDMLEATEDLVKRAQVKCRFSYDELPGHIKELLEHIKSRKAELNYKQILLQAMKASLPANFRVKSWTRKSRRFGNLAPGNMNGEQPELENFIDTSGSISIEEANEFLDIVDEFLKIGARKCTLNMFHTSNYYREDYKRGQRIKREDIQSGGTCLEDSFKSIAKHRPDLAIILTDGHYSNIDETKLVGKNGQFPNVVFIISKDGTTEHPFKDRKWARTVKIPGGTRN</sequence>
<dbReference type="PANTHER" id="PTHR38730:SF1">
    <property type="entry name" value="SLL7028 PROTEIN"/>
    <property type="match status" value="1"/>
</dbReference>
<feature type="domain" description="Putative metallopeptidase" evidence="3">
    <location>
        <begin position="59"/>
        <end position="348"/>
    </location>
</feature>
<gene>
    <name evidence="4" type="ORF">UFOVP53_111</name>
</gene>
<dbReference type="Pfam" id="PF13203">
    <property type="entry name" value="DUF2201_N"/>
    <property type="match status" value="1"/>
</dbReference>
<dbReference type="EMBL" id="LR796189">
    <property type="protein sequence ID" value="CAB4125330.1"/>
    <property type="molecule type" value="Genomic_DNA"/>
</dbReference>
<evidence type="ECO:0000313" key="4">
    <source>
        <dbReference type="EMBL" id="CAB4125330.1"/>
    </source>
</evidence>
<feature type="region of interest" description="Disordered" evidence="1">
    <location>
        <begin position="229"/>
        <end position="264"/>
    </location>
</feature>
<dbReference type="Pfam" id="PF09967">
    <property type="entry name" value="DUF2201"/>
    <property type="match status" value="1"/>
</dbReference>
<name>A0A6J5KYZ1_9CAUD</name>
<accession>A0A6J5KYZ1</accession>
<feature type="compositionally biased region" description="Gly residues" evidence="1">
    <location>
        <begin position="242"/>
        <end position="256"/>
    </location>
</feature>
<reference evidence="4" key="1">
    <citation type="submission" date="2020-04" db="EMBL/GenBank/DDBJ databases">
        <authorList>
            <person name="Chiriac C."/>
            <person name="Salcher M."/>
            <person name="Ghai R."/>
            <person name="Kavagutti S V."/>
        </authorList>
    </citation>
    <scope>NUCLEOTIDE SEQUENCE</scope>
</reference>
<feature type="compositionally biased region" description="Acidic residues" evidence="1">
    <location>
        <begin position="232"/>
        <end position="241"/>
    </location>
</feature>
<organism evidence="4">
    <name type="scientific">uncultured Caudovirales phage</name>
    <dbReference type="NCBI Taxonomy" id="2100421"/>
    <lineage>
        <taxon>Viruses</taxon>
        <taxon>Duplodnaviria</taxon>
        <taxon>Heunggongvirae</taxon>
        <taxon>Uroviricota</taxon>
        <taxon>Caudoviricetes</taxon>
        <taxon>Peduoviridae</taxon>
        <taxon>Maltschvirus</taxon>
        <taxon>Maltschvirus maltsch</taxon>
    </lineage>
</organism>
<evidence type="ECO:0000259" key="2">
    <source>
        <dbReference type="Pfam" id="PF09967"/>
    </source>
</evidence>
<dbReference type="InterPro" id="IPR025154">
    <property type="entry name" value="Put_metallopeptidase_dom"/>
</dbReference>
<proteinExistence type="predicted"/>
<protein>
    <submittedName>
        <fullName evidence="4">VWA-like domain containing protein</fullName>
    </submittedName>
</protein>
<feature type="domain" description="VWA-like" evidence="2">
    <location>
        <begin position="366"/>
        <end position="451"/>
    </location>
</feature>
<evidence type="ECO:0000259" key="3">
    <source>
        <dbReference type="Pfam" id="PF13203"/>
    </source>
</evidence>
<dbReference type="PANTHER" id="PTHR38730">
    <property type="entry name" value="SLL7028 PROTEIN"/>
    <property type="match status" value="1"/>
</dbReference>
<evidence type="ECO:0000256" key="1">
    <source>
        <dbReference type="SAM" id="MobiDB-lite"/>
    </source>
</evidence>